<evidence type="ECO:0000256" key="1">
    <source>
        <dbReference type="SAM" id="SignalP"/>
    </source>
</evidence>
<evidence type="ECO:0000313" key="3">
    <source>
        <dbReference type="Proteomes" id="UP000776651"/>
    </source>
</evidence>
<sequence>MFRFAALLLSALGALIASPISAQSLALVNLPVVYVSMPSIQKTHQGQAIASTGAARPMAQQHAEPLQFAAIRPQAYEAAALPAWTPPAFVDRRFRSYRNGIAQYGPFLVLDDRRVAMIGETDASTPGQFRAMLRDFPRLRQLDLVECPGTQDDRANLSLGRMIRAARLVTHVPAIGSVRSGAVELFFAGIQRDISQGAEFAVHSWMDPYGREAGDFSIDSPENRQYLEYYREMGMSSDQARAFYDFTNSVPHHGALWLGAGDMRRWTAHPQPAKVRAQSKPVQPAPNLAYSDVTFS</sequence>
<reference evidence="2 3" key="1">
    <citation type="submission" date="2021-08" db="EMBL/GenBank/DDBJ databases">
        <title>Comparative Genomics Analysis of the Genus Qipengyuania Reveals Extensive Genetic Diversity and Metabolic Versatility, Including the Description of Fifteen Novel Species.</title>
        <authorList>
            <person name="Liu Y."/>
        </authorList>
    </citation>
    <scope>NUCLEOTIDE SEQUENCE [LARGE SCALE GENOMIC DNA]</scope>
    <source>
        <strain evidence="2 3">GH25</strain>
    </source>
</reference>
<keyword evidence="1" id="KW-0732">Signal</keyword>
<keyword evidence="2" id="KW-0378">Hydrolase</keyword>
<dbReference type="RefSeq" id="WP_221596188.1">
    <property type="nucleotide sequence ID" value="NZ_JAIGNQ010000001.1"/>
</dbReference>
<keyword evidence="3" id="KW-1185">Reference proteome</keyword>
<gene>
    <name evidence="2" type="ORF">K3177_00030</name>
</gene>
<feature type="chain" id="PRO_5046386819" evidence="1">
    <location>
        <begin position="23"/>
        <end position="296"/>
    </location>
</feature>
<feature type="signal peptide" evidence="1">
    <location>
        <begin position="1"/>
        <end position="22"/>
    </location>
</feature>
<organism evidence="2 3">
    <name type="scientific">Qipengyuania pacifica</name>
    <dbReference type="NCBI Taxonomy" id="2860199"/>
    <lineage>
        <taxon>Bacteria</taxon>
        <taxon>Pseudomonadati</taxon>
        <taxon>Pseudomonadota</taxon>
        <taxon>Alphaproteobacteria</taxon>
        <taxon>Sphingomonadales</taxon>
        <taxon>Erythrobacteraceae</taxon>
        <taxon>Qipengyuania</taxon>
    </lineage>
</organism>
<proteinExistence type="predicted"/>
<protein>
    <submittedName>
        <fullName evidence="2">Alpha/beta hydrolase</fullName>
    </submittedName>
</protein>
<dbReference type="Proteomes" id="UP000776651">
    <property type="component" value="Unassembled WGS sequence"/>
</dbReference>
<dbReference type="GO" id="GO:0016787">
    <property type="term" value="F:hydrolase activity"/>
    <property type="evidence" value="ECO:0007669"/>
    <property type="project" value="UniProtKB-KW"/>
</dbReference>
<accession>A0ABS7JCX4</accession>
<name>A0ABS7JCX4_9SPHN</name>
<evidence type="ECO:0000313" key="2">
    <source>
        <dbReference type="EMBL" id="MBX7486891.1"/>
    </source>
</evidence>
<dbReference type="EMBL" id="JAIGNQ010000001">
    <property type="protein sequence ID" value="MBX7486891.1"/>
    <property type="molecule type" value="Genomic_DNA"/>
</dbReference>
<comment type="caution">
    <text evidence="2">The sequence shown here is derived from an EMBL/GenBank/DDBJ whole genome shotgun (WGS) entry which is preliminary data.</text>
</comment>